<evidence type="ECO:0000313" key="3">
    <source>
        <dbReference type="Proteomes" id="UP001498476"/>
    </source>
</evidence>
<gene>
    <name evidence="2" type="ORF">QQX98_012758</name>
</gene>
<feature type="region of interest" description="Disordered" evidence="1">
    <location>
        <begin position="125"/>
        <end position="147"/>
    </location>
</feature>
<feature type="region of interest" description="Disordered" evidence="1">
    <location>
        <begin position="527"/>
        <end position="612"/>
    </location>
</feature>
<feature type="region of interest" description="Disordered" evidence="1">
    <location>
        <begin position="676"/>
        <end position="699"/>
    </location>
</feature>
<evidence type="ECO:0000256" key="1">
    <source>
        <dbReference type="SAM" id="MobiDB-lite"/>
    </source>
</evidence>
<dbReference type="EMBL" id="JAZAVJ010000416">
    <property type="protein sequence ID" value="KAK7397869.1"/>
    <property type="molecule type" value="Genomic_DNA"/>
</dbReference>
<sequence length="713" mass="79918">MYVVPKSYPWDAPEDNVTCWETDPSIILCQYLCFRNATNVENLTSDSPQDGPCAPVSARQVSNRLFIIAIRGYRVVGNQLYPPSPDSPFFGSSDTSSPAPFLVPYSIDPASTSSSTSDSFPIPSLTASSGSASSSDSSSGSPASTAYPTPPTIPFVSLLPTVSHENGWKYRMIVSFERYCYQAIVDSGGRPWYHIDLLEEISQNPGRYSNLLEFWQGELAHFNQEWWPVFGAQLERWRDFLKHQVVMRETHKKTFLQYHRRVNSRLARHHINTDSAPINLVMDIEQQDKFTTWVEYLSFELSHHDRDAWYPDCEAEYHENWGLLLEAHVLEEGETREYIESTDYILVRDVETARARSAVEVLMAKILAGQRDILEVGQEDVLDPALKTACPFVELRDVEVELLEACDRLKLQKRRAKRIAEYLDATLAYRLARRRVHRSTLLLNWIREQVPLIRREMAVEEAYQADEDRENQDPAQVLATTEVPAAITGEDFGLIDLSTPASTPFVLTCDDFSTREGSLAPVIADSGVIDPTSGALLMPTFPDSASRESSESPESPPAEEASSSASLSGASKRSRSDDGTEDGEPKRLRGNTQSPPPPTEQADTVPSHRPPRDALTYANRLIGSGRLQHAQPWVEGHEDILEQYGNLRESYDWNGVREQGAGRSSIWDMWAGETNARRNDENDETRLEPDLDGGPPWGDCKQGLDARLGLGFG</sequence>
<organism evidence="2 3">
    <name type="scientific">Neonectria punicea</name>
    <dbReference type="NCBI Taxonomy" id="979145"/>
    <lineage>
        <taxon>Eukaryota</taxon>
        <taxon>Fungi</taxon>
        <taxon>Dikarya</taxon>
        <taxon>Ascomycota</taxon>
        <taxon>Pezizomycotina</taxon>
        <taxon>Sordariomycetes</taxon>
        <taxon>Hypocreomycetidae</taxon>
        <taxon>Hypocreales</taxon>
        <taxon>Nectriaceae</taxon>
        <taxon>Neonectria</taxon>
    </lineage>
</organism>
<feature type="compositionally biased region" description="Basic and acidic residues" evidence="1">
    <location>
        <begin position="574"/>
        <end position="587"/>
    </location>
</feature>
<proteinExistence type="predicted"/>
<keyword evidence="3" id="KW-1185">Reference proteome</keyword>
<accession>A0ABR1GI67</accession>
<reference evidence="2 3" key="1">
    <citation type="journal article" date="2025" name="Microbiol. Resour. Announc.">
        <title>Draft genome sequences for Neonectria magnoliae and Neonectria punicea, canker pathogens of Liriodendron tulipifera and Acer saccharum in West Virginia.</title>
        <authorList>
            <person name="Petronek H.M."/>
            <person name="Kasson M.T."/>
            <person name="Metheny A.M."/>
            <person name="Stauder C.M."/>
            <person name="Lovett B."/>
            <person name="Lynch S.C."/>
            <person name="Garnas J.R."/>
            <person name="Kasson L.R."/>
            <person name="Stajich J.E."/>
        </authorList>
    </citation>
    <scope>NUCLEOTIDE SEQUENCE [LARGE SCALE GENOMIC DNA]</scope>
    <source>
        <strain evidence="2 3">NRRL 64653</strain>
    </source>
</reference>
<evidence type="ECO:0000313" key="2">
    <source>
        <dbReference type="EMBL" id="KAK7397869.1"/>
    </source>
</evidence>
<feature type="compositionally biased region" description="Basic and acidic residues" evidence="1">
    <location>
        <begin position="676"/>
        <end position="689"/>
    </location>
</feature>
<name>A0ABR1GI67_9HYPO</name>
<protein>
    <submittedName>
        <fullName evidence="2">Uncharacterized protein</fullName>
    </submittedName>
</protein>
<feature type="compositionally biased region" description="Low complexity" evidence="1">
    <location>
        <begin position="558"/>
        <end position="571"/>
    </location>
</feature>
<dbReference type="Proteomes" id="UP001498476">
    <property type="component" value="Unassembled WGS sequence"/>
</dbReference>
<comment type="caution">
    <text evidence="2">The sequence shown here is derived from an EMBL/GenBank/DDBJ whole genome shotgun (WGS) entry which is preliminary data.</text>
</comment>